<organism evidence="1 2">
    <name type="scientific">Scytalidium lignicola</name>
    <name type="common">Hyphomycete</name>
    <dbReference type="NCBI Taxonomy" id="5539"/>
    <lineage>
        <taxon>Eukaryota</taxon>
        <taxon>Fungi</taxon>
        <taxon>Dikarya</taxon>
        <taxon>Ascomycota</taxon>
        <taxon>Pezizomycotina</taxon>
        <taxon>Leotiomycetes</taxon>
        <taxon>Leotiomycetes incertae sedis</taxon>
        <taxon>Scytalidium</taxon>
    </lineage>
</organism>
<proteinExistence type="predicted"/>
<feature type="non-terminal residue" evidence="1">
    <location>
        <position position="260"/>
    </location>
</feature>
<gene>
    <name evidence="1" type="ORF">B7463_g7714</name>
</gene>
<protein>
    <submittedName>
        <fullName evidence="1">Uncharacterized protein</fullName>
    </submittedName>
</protein>
<evidence type="ECO:0000313" key="2">
    <source>
        <dbReference type="Proteomes" id="UP000258309"/>
    </source>
</evidence>
<dbReference type="OrthoDB" id="5346581at2759"/>
<dbReference type="EMBL" id="NCSJ02000157">
    <property type="protein sequence ID" value="RFU28610.1"/>
    <property type="molecule type" value="Genomic_DNA"/>
</dbReference>
<name>A0A3E2H5E3_SCYLI</name>
<keyword evidence="2" id="KW-1185">Reference proteome</keyword>
<accession>A0A3E2H5E3</accession>
<comment type="caution">
    <text evidence="1">The sequence shown here is derived from an EMBL/GenBank/DDBJ whole genome shotgun (WGS) entry which is preliminary data.</text>
</comment>
<feature type="non-terminal residue" evidence="1">
    <location>
        <position position="1"/>
    </location>
</feature>
<dbReference type="Proteomes" id="UP000258309">
    <property type="component" value="Unassembled WGS sequence"/>
</dbReference>
<sequence>MFSRSVSDVLDEKHLEVFMQAVSNILATEVAKFTYAQIVDGLPTVDTWTKYQVRMETHPVFQLNHVHLCAGALEKTRNLMSHFDLEKLHFEEHLLRAFQNASLGSSQFNLRLIEITAVACHEIAAHLFQSGDSFHKRNLHENWLAKESLGDGQKRFGSALPLVAFQHRSYRFPEQYPNGVSDMVGYWAESNIFGGVVLFDRGESELEAVAPALDAHVERCLVCDDRTVVSVREIETIPSYGLKSLDAYGDTYEAILHGMA</sequence>
<dbReference type="OMA" id="VACHEIA"/>
<dbReference type="AlphaFoldDB" id="A0A3E2H5E3"/>
<evidence type="ECO:0000313" key="1">
    <source>
        <dbReference type="EMBL" id="RFU28610.1"/>
    </source>
</evidence>
<reference evidence="1 2" key="1">
    <citation type="submission" date="2018-05" db="EMBL/GenBank/DDBJ databases">
        <title>Draft genome sequence of Scytalidium lignicola DSM 105466, a ubiquitous saprotrophic fungus.</title>
        <authorList>
            <person name="Buettner E."/>
            <person name="Gebauer A.M."/>
            <person name="Hofrichter M."/>
            <person name="Liers C."/>
            <person name="Kellner H."/>
        </authorList>
    </citation>
    <scope>NUCLEOTIDE SEQUENCE [LARGE SCALE GENOMIC DNA]</scope>
    <source>
        <strain evidence="1 2">DSM 105466</strain>
    </source>
</reference>